<sequence length="201" mass="23144">MTEGTESEFPTASQLVDLVHHYLPANIWESEPGYGATPEYQRLKAARSAAAETGKERWKALLARLREEVPQCKVEDWTILISDNCWRVRLLLPDRVPVEGGGEEFRYVVGLVSIFAPVAATYTSFKQRIAEHRWRPSQTFYEPVPATREYEEVLVRLLCEELGAPRLPNETLFTPVPDIQYRCVAMKEARLIDCLFTDDRW</sequence>
<dbReference type="RefSeq" id="WP_395810397.1">
    <property type="nucleotide sequence ID" value="NZ_CP043494.1"/>
</dbReference>
<proteinExistence type="predicted"/>
<reference evidence="1 2" key="1">
    <citation type="submission" date="2019-08" db="EMBL/GenBank/DDBJ databases">
        <title>Archangium and Cystobacter genomes.</title>
        <authorList>
            <person name="Chen I.-C.K."/>
            <person name="Wielgoss S."/>
        </authorList>
    </citation>
    <scope>NUCLEOTIDE SEQUENCE [LARGE SCALE GENOMIC DNA]</scope>
    <source>
        <strain evidence="1 2">Cbm 6</strain>
    </source>
</reference>
<evidence type="ECO:0000313" key="1">
    <source>
        <dbReference type="EMBL" id="WNG50830.1"/>
    </source>
</evidence>
<protein>
    <submittedName>
        <fullName evidence="1">Uncharacterized protein</fullName>
    </submittedName>
</protein>
<accession>A0ABY9X615</accession>
<dbReference type="Proteomes" id="UP001611383">
    <property type="component" value="Chromosome"/>
</dbReference>
<gene>
    <name evidence="1" type="ORF">F0U60_46930</name>
</gene>
<name>A0ABY9X615_9BACT</name>
<organism evidence="1 2">
    <name type="scientific">Archangium minus</name>
    <dbReference type="NCBI Taxonomy" id="83450"/>
    <lineage>
        <taxon>Bacteria</taxon>
        <taxon>Pseudomonadati</taxon>
        <taxon>Myxococcota</taxon>
        <taxon>Myxococcia</taxon>
        <taxon>Myxococcales</taxon>
        <taxon>Cystobacterineae</taxon>
        <taxon>Archangiaceae</taxon>
        <taxon>Archangium</taxon>
    </lineage>
</organism>
<evidence type="ECO:0000313" key="2">
    <source>
        <dbReference type="Proteomes" id="UP001611383"/>
    </source>
</evidence>
<keyword evidence="2" id="KW-1185">Reference proteome</keyword>
<dbReference type="EMBL" id="CP043494">
    <property type="protein sequence ID" value="WNG50830.1"/>
    <property type="molecule type" value="Genomic_DNA"/>
</dbReference>